<accession>A0ABQ5XR53</accession>
<proteinExistence type="predicted"/>
<dbReference type="Proteomes" id="UP001156670">
    <property type="component" value="Unassembled WGS sequence"/>
</dbReference>
<feature type="region of interest" description="Disordered" evidence="1">
    <location>
        <begin position="1"/>
        <end position="31"/>
    </location>
</feature>
<protein>
    <submittedName>
        <fullName evidence="2">Uncharacterized protein</fullName>
    </submittedName>
</protein>
<name>A0ABQ5XR53_9GAMM</name>
<evidence type="ECO:0000313" key="2">
    <source>
        <dbReference type="EMBL" id="GLQ94220.1"/>
    </source>
</evidence>
<sequence length="104" mass="10319">MASAQNGSGQPATKPATQPATVDGFGQPVSTSALQRYSGSGLVQNNQTITGTVTGDTASNVTTGSNAITGNAFQGATGMPSVVQNTGNNVLIQTGVIVNVQLKP</sequence>
<gene>
    <name evidence="2" type="ORF">GCM10007901_31710</name>
</gene>
<comment type="caution">
    <text evidence="2">The sequence shown here is derived from an EMBL/GenBank/DDBJ whole genome shotgun (WGS) entry which is preliminary data.</text>
</comment>
<dbReference type="EMBL" id="BSOB01000037">
    <property type="protein sequence ID" value="GLQ94220.1"/>
    <property type="molecule type" value="Genomic_DNA"/>
</dbReference>
<evidence type="ECO:0000313" key="3">
    <source>
        <dbReference type="Proteomes" id="UP001156670"/>
    </source>
</evidence>
<evidence type="ECO:0000256" key="1">
    <source>
        <dbReference type="SAM" id="MobiDB-lite"/>
    </source>
</evidence>
<reference evidence="3" key="1">
    <citation type="journal article" date="2019" name="Int. J. Syst. Evol. Microbiol.">
        <title>The Global Catalogue of Microorganisms (GCM) 10K type strain sequencing project: providing services to taxonomists for standard genome sequencing and annotation.</title>
        <authorList>
            <consortium name="The Broad Institute Genomics Platform"/>
            <consortium name="The Broad Institute Genome Sequencing Center for Infectious Disease"/>
            <person name="Wu L."/>
            <person name="Ma J."/>
        </authorList>
    </citation>
    <scope>NUCLEOTIDE SEQUENCE [LARGE SCALE GENOMIC DNA]</scope>
    <source>
        <strain evidence="3">NBRC 111980</strain>
    </source>
</reference>
<feature type="compositionally biased region" description="Polar residues" evidence="1">
    <location>
        <begin position="1"/>
        <end position="20"/>
    </location>
</feature>
<keyword evidence="3" id="KW-1185">Reference proteome</keyword>
<organism evidence="2 3">
    <name type="scientific">Dyella acidisoli</name>
    <dbReference type="NCBI Taxonomy" id="1867834"/>
    <lineage>
        <taxon>Bacteria</taxon>
        <taxon>Pseudomonadati</taxon>
        <taxon>Pseudomonadota</taxon>
        <taxon>Gammaproteobacteria</taxon>
        <taxon>Lysobacterales</taxon>
        <taxon>Rhodanobacteraceae</taxon>
        <taxon>Dyella</taxon>
    </lineage>
</organism>